<evidence type="ECO:0000259" key="4">
    <source>
        <dbReference type="Pfam" id="PF00497"/>
    </source>
</evidence>
<dbReference type="EMBL" id="LACC01000056">
    <property type="protein sequence ID" value="KJZ34553.1"/>
    <property type="molecule type" value="Genomic_DNA"/>
</dbReference>
<organism evidence="5 6">
    <name type="scientific">Pseudomonas fluorescens</name>
    <dbReference type="NCBI Taxonomy" id="294"/>
    <lineage>
        <taxon>Bacteria</taxon>
        <taxon>Pseudomonadati</taxon>
        <taxon>Pseudomonadota</taxon>
        <taxon>Gammaproteobacteria</taxon>
        <taxon>Pseudomonadales</taxon>
        <taxon>Pseudomonadaceae</taxon>
        <taxon>Pseudomonas</taxon>
    </lineage>
</organism>
<keyword evidence="2 3" id="KW-0732">Signal</keyword>
<sequence length="265" mass="29592">MRLALGALLLISLDSVAAQAPLRFVITDSWTMPMVQIERGKPTQGILYDVMLSLATQVGVPAEFHVLPRRRIQSAMEQGEVDVRCYVAQSWLPDQLGDFLWSIPLFVQPDVLITRHASPGAVNPADLPQQSIGTVLGYSYPTLQPLFDTGQLQRDDARNQEQVMEKLLAGRNDYAVSNQWSLDWFNHRLLPEQQLQGVAVLQEHRIGCYVRNDPKIPVQSILRTLARMKMSGEIDEIVRLYIGGEPAAVDKPQTAKNRPGEDPGS</sequence>
<name>A0A0F4SQU4_PSEFL</name>
<protein>
    <submittedName>
        <fullName evidence="5">Amino acid ABC transporter substrate-binding protein</fullName>
    </submittedName>
</protein>
<accession>A0A0F4SQU4</accession>
<dbReference type="AlphaFoldDB" id="A0A0F4SQU4"/>
<dbReference type="PANTHER" id="PTHR35936">
    <property type="entry name" value="MEMBRANE-BOUND LYTIC MUREIN TRANSGLYCOSYLASE F"/>
    <property type="match status" value="1"/>
</dbReference>
<dbReference type="RefSeq" id="WP_046043929.1">
    <property type="nucleotide sequence ID" value="NZ_LACC01000056.1"/>
</dbReference>
<dbReference type="InterPro" id="IPR001638">
    <property type="entry name" value="Solute-binding_3/MltF_N"/>
</dbReference>
<feature type="domain" description="Solute-binding protein family 3/N-terminal" evidence="4">
    <location>
        <begin position="25"/>
        <end position="243"/>
    </location>
</feature>
<proteinExistence type="inferred from homology"/>
<evidence type="ECO:0000313" key="6">
    <source>
        <dbReference type="Proteomes" id="UP000033588"/>
    </source>
</evidence>
<evidence type="ECO:0000256" key="3">
    <source>
        <dbReference type="SAM" id="SignalP"/>
    </source>
</evidence>
<comment type="similarity">
    <text evidence="1">Belongs to the bacterial solute-binding protein 3 family.</text>
</comment>
<comment type="caution">
    <text evidence="5">The sequence shown here is derived from an EMBL/GenBank/DDBJ whole genome shotgun (WGS) entry which is preliminary data.</text>
</comment>
<gene>
    <name evidence="5" type="ORF">VC35_27830</name>
</gene>
<dbReference type="Gene3D" id="3.40.190.10">
    <property type="entry name" value="Periplasmic binding protein-like II"/>
    <property type="match status" value="2"/>
</dbReference>
<dbReference type="SUPFAM" id="SSF53850">
    <property type="entry name" value="Periplasmic binding protein-like II"/>
    <property type="match status" value="1"/>
</dbReference>
<dbReference type="Proteomes" id="UP000033588">
    <property type="component" value="Unassembled WGS sequence"/>
</dbReference>
<dbReference type="PATRIC" id="fig|294.132.peg.5336"/>
<evidence type="ECO:0000256" key="2">
    <source>
        <dbReference type="ARBA" id="ARBA00022729"/>
    </source>
</evidence>
<evidence type="ECO:0000313" key="5">
    <source>
        <dbReference type="EMBL" id="KJZ34553.1"/>
    </source>
</evidence>
<dbReference type="Pfam" id="PF00497">
    <property type="entry name" value="SBP_bac_3"/>
    <property type="match status" value="1"/>
</dbReference>
<dbReference type="OrthoDB" id="8581336at2"/>
<reference evidence="5 6" key="1">
    <citation type="submission" date="2015-03" db="EMBL/GenBank/DDBJ databases">
        <title>Comparative genomics of Pseudomonas insights into diversity of traits involved in vanlence and defense.</title>
        <authorList>
            <person name="Qin Y."/>
        </authorList>
    </citation>
    <scope>NUCLEOTIDE SEQUENCE [LARGE SCALE GENOMIC DNA]</scope>
    <source>
        <strain evidence="5 6">C8</strain>
    </source>
</reference>
<feature type="chain" id="PRO_5002477962" evidence="3">
    <location>
        <begin position="21"/>
        <end position="265"/>
    </location>
</feature>
<evidence type="ECO:0000256" key="1">
    <source>
        <dbReference type="ARBA" id="ARBA00010333"/>
    </source>
</evidence>
<feature type="signal peptide" evidence="3">
    <location>
        <begin position="1"/>
        <end position="20"/>
    </location>
</feature>
<dbReference type="PANTHER" id="PTHR35936:SF6">
    <property type="entry name" value="AMINO ACID ABC TRANSPORTER SUBSTRATE-BINDING PAAT FAMILY PROTEIN"/>
    <property type="match status" value="1"/>
</dbReference>